<dbReference type="Gene3D" id="3.10.520.10">
    <property type="entry name" value="ApbE-like domains"/>
    <property type="match status" value="1"/>
</dbReference>
<dbReference type="EMBL" id="CP071446">
    <property type="protein sequence ID" value="QTA37547.1"/>
    <property type="molecule type" value="Genomic_DNA"/>
</dbReference>
<organism evidence="1 2">
    <name type="scientific">Thermosipho ferrireducens</name>
    <dbReference type="NCBI Taxonomy" id="2571116"/>
    <lineage>
        <taxon>Bacteria</taxon>
        <taxon>Thermotogati</taxon>
        <taxon>Thermotogota</taxon>
        <taxon>Thermotogae</taxon>
        <taxon>Thermotogales</taxon>
        <taxon>Fervidobacteriaceae</taxon>
        <taxon>Thermosipho</taxon>
    </lineage>
</organism>
<proteinExistence type="predicted"/>
<reference evidence="1 2" key="1">
    <citation type="submission" date="2021-03" db="EMBL/GenBank/DDBJ databases">
        <title>Thermosipho ferrireducens sp.nov., an anaerobic thermophilic iron-reducing bacterium isolated from a deep-sea hydrothermal sulfide deposits.</title>
        <authorList>
            <person name="Zeng X."/>
            <person name="Chen Y."/>
            <person name="Shao Z."/>
        </authorList>
    </citation>
    <scope>NUCLEOTIDE SEQUENCE [LARGE SCALE GENOMIC DNA]</scope>
    <source>
        <strain evidence="1 2">JL129W03</strain>
    </source>
</reference>
<dbReference type="Proteomes" id="UP000671862">
    <property type="component" value="Chromosome"/>
</dbReference>
<keyword evidence="2" id="KW-1185">Reference proteome</keyword>
<evidence type="ECO:0000313" key="2">
    <source>
        <dbReference type="Proteomes" id="UP000671862"/>
    </source>
</evidence>
<accession>A0ABX7S7F8</accession>
<dbReference type="RefSeq" id="WP_207566272.1">
    <property type="nucleotide sequence ID" value="NZ_CP071446.1"/>
</dbReference>
<name>A0ABX7S7F8_9BACT</name>
<dbReference type="SUPFAM" id="SSF143631">
    <property type="entry name" value="ApbE-like"/>
    <property type="match status" value="1"/>
</dbReference>
<sequence>MRRYYRKFMNSHLFSFVVKYKESDLWIGLDKTIPGLPLIVYEYIVNLRKQVESYQNQQFFESFTPIDFDEKAPDIVKDMILASKKANVGPMAAVAGAFAKFIGQFILKQVALDKLIVENGGDLYIYSLEETTIHIFSGSINLFLILPPGEFGVATSSGTIGHSKNFGRTDSTTIVTRDPTLSDAYATAISNKIKNVYDAKIVLKEKYEDIEDIVVVVDKTVVLNCSHEIRW</sequence>
<evidence type="ECO:0000313" key="1">
    <source>
        <dbReference type="EMBL" id="QTA37547.1"/>
    </source>
</evidence>
<protein>
    <submittedName>
        <fullName evidence="1">UPF0280 family protein</fullName>
    </submittedName>
</protein>
<dbReference type="InterPro" id="IPR003374">
    <property type="entry name" value="ApbE-like_sf"/>
</dbReference>
<gene>
    <name evidence="1" type="ORF">JYK00_07390</name>
</gene>